<comment type="caution">
    <text evidence="10">The sequence shown here is derived from an EMBL/GenBank/DDBJ whole genome shotgun (WGS) entry which is preliminary data.</text>
</comment>
<evidence type="ECO:0000256" key="4">
    <source>
        <dbReference type="ARBA" id="ARBA00022553"/>
    </source>
</evidence>
<comment type="function">
    <text evidence="7">DNA-dependent RNA polymerase which catalyzes the transcription of DNA into RNA using the four ribonucleoside triphosphates as substrates.</text>
</comment>
<dbReference type="Gene3D" id="3.30.1490.120">
    <property type="entry name" value="RNA polymerase Rpb7-like, N-terminal domain"/>
    <property type="match status" value="1"/>
</dbReference>
<dbReference type="PANTHER" id="PTHR12709:SF5">
    <property type="entry name" value="DNA-DIRECTED RNA POLYMERASE I SUBUNIT RPA43"/>
    <property type="match status" value="1"/>
</dbReference>
<dbReference type="InterPro" id="IPR036898">
    <property type="entry name" value="RNA_pol_Rpb7-like_N_sf"/>
</dbReference>
<evidence type="ECO:0000256" key="7">
    <source>
        <dbReference type="RuleBase" id="RU369086"/>
    </source>
</evidence>
<feature type="region of interest" description="Disordered" evidence="8">
    <location>
        <begin position="1"/>
        <end position="61"/>
    </location>
</feature>
<keyword evidence="5 7" id="KW-0804">Transcription</keyword>
<name>A0A9N9Q737_9HELO</name>
<dbReference type="Pfam" id="PF17875">
    <property type="entry name" value="RPA43_OB"/>
    <property type="match status" value="1"/>
</dbReference>
<comment type="subcellular location">
    <subcellularLocation>
        <location evidence="1">Nucleus</location>
        <location evidence="1">Nucleolus</location>
    </subcellularLocation>
</comment>
<evidence type="ECO:0000256" key="2">
    <source>
        <dbReference type="ARBA" id="ARBA00005930"/>
    </source>
</evidence>
<dbReference type="Gene3D" id="2.40.50.1060">
    <property type="match status" value="1"/>
</dbReference>
<comment type="similarity">
    <text evidence="2">Belongs to the eukaryotic RPA43 RNA polymerase subunit family.</text>
</comment>
<evidence type="ECO:0000313" key="11">
    <source>
        <dbReference type="Proteomes" id="UP000701801"/>
    </source>
</evidence>
<evidence type="ECO:0000256" key="6">
    <source>
        <dbReference type="ARBA" id="ARBA00023242"/>
    </source>
</evidence>
<proteinExistence type="inferred from homology"/>
<dbReference type="Proteomes" id="UP000701801">
    <property type="component" value="Unassembled WGS sequence"/>
</dbReference>
<reference evidence="10" key="1">
    <citation type="submission" date="2021-07" db="EMBL/GenBank/DDBJ databases">
        <authorList>
            <person name="Durling M."/>
        </authorList>
    </citation>
    <scope>NUCLEOTIDE SEQUENCE</scope>
</reference>
<evidence type="ECO:0000259" key="9">
    <source>
        <dbReference type="Pfam" id="PF17875"/>
    </source>
</evidence>
<dbReference type="InterPro" id="IPR041178">
    <property type="entry name" value="RPA43_OB"/>
</dbReference>
<evidence type="ECO:0000256" key="1">
    <source>
        <dbReference type="ARBA" id="ARBA00004604"/>
    </source>
</evidence>
<sequence length="336" mass="37098">MSIEAPTAPTTSKSTAKMASEKASSKGEKKHKSSHSEKKRKRDATEDGHKSKSKKLKADKLVAATEPEAEVEIASPANNSHENSPFHVQTFSLYLPLAPVSQKFPLEGLCAEHLSPLILTYYPPFAGVILAYDNPRFSEKAFGNDGTNGALLKNVDEYAVSWAWVTAEFLLFKTDKGTELEGYVNYQNEGHLGVVCWNMFNAAIDRSRLPADWKWVSVSELEAEEGAEDNYAEDGSGYYVDGEGKKIEGNVKFRVKEIEANHDRERGFLNISGTMLGLDEEAALAERERTTAPTTKSPTSKRLWPSKAVGGTSLGVPADPDEMDVDSGKRKHRHRY</sequence>
<dbReference type="GO" id="GO:0006361">
    <property type="term" value="P:transcription initiation at RNA polymerase I promoter"/>
    <property type="evidence" value="ECO:0007669"/>
    <property type="project" value="UniProtKB-ARBA"/>
</dbReference>
<feature type="region of interest" description="Disordered" evidence="8">
    <location>
        <begin position="285"/>
        <end position="336"/>
    </location>
</feature>
<evidence type="ECO:0000256" key="8">
    <source>
        <dbReference type="SAM" id="MobiDB-lite"/>
    </source>
</evidence>
<feature type="compositionally biased region" description="Low complexity" evidence="8">
    <location>
        <begin position="1"/>
        <end position="18"/>
    </location>
</feature>
<organism evidence="10 11">
    <name type="scientific">Hymenoscyphus albidus</name>
    <dbReference type="NCBI Taxonomy" id="595503"/>
    <lineage>
        <taxon>Eukaryota</taxon>
        <taxon>Fungi</taxon>
        <taxon>Dikarya</taxon>
        <taxon>Ascomycota</taxon>
        <taxon>Pezizomycotina</taxon>
        <taxon>Leotiomycetes</taxon>
        <taxon>Helotiales</taxon>
        <taxon>Helotiaceae</taxon>
        <taxon>Hymenoscyphus</taxon>
    </lineage>
</organism>
<evidence type="ECO:0000256" key="3">
    <source>
        <dbReference type="ARBA" id="ARBA00022478"/>
    </source>
</evidence>
<accession>A0A9N9Q737</accession>
<feature type="compositionally biased region" description="Low complexity" evidence="8">
    <location>
        <begin position="291"/>
        <end position="302"/>
    </location>
</feature>
<dbReference type="GO" id="GO:0006362">
    <property type="term" value="P:transcription elongation by RNA polymerase I"/>
    <property type="evidence" value="ECO:0007669"/>
    <property type="project" value="UniProtKB-ARBA"/>
</dbReference>
<keyword evidence="3 7" id="KW-0240">DNA-directed RNA polymerase</keyword>
<dbReference type="GO" id="GO:0005736">
    <property type="term" value="C:RNA polymerase I complex"/>
    <property type="evidence" value="ECO:0007669"/>
    <property type="project" value="UniProtKB-ARBA"/>
</dbReference>
<dbReference type="OrthoDB" id="10250504at2759"/>
<dbReference type="FunFam" id="3.30.1490.120:FF:000004">
    <property type="entry name" value="RNA polymerase I subunit Rpa43"/>
    <property type="match status" value="1"/>
</dbReference>
<dbReference type="InterPro" id="IPR045113">
    <property type="entry name" value="Rpb7-like"/>
</dbReference>
<gene>
    <name evidence="10" type="ORF">HYALB_00005305</name>
</gene>
<keyword evidence="4" id="KW-0597">Phosphoprotein</keyword>
<evidence type="ECO:0000256" key="5">
    <source>
        <dbReference type="ARBA" id="ARBA00023163"/>
    </source>
</evidence>
<feature type="compositionally biased region" description="Basic and acidic residues" evidence="8">
    <location>
        <begin position="43"/>
        <end position="60"/>
    </location>
</feature>
<dbReference type="EMBL" id="CAJVRM010000596">
    <property type="protein sequence ID" value="CAG8982305.1"/>
    <property type="molecule type" value="Genomic_DNA"/>
</dbReference>
<feature type="domain" description="RPA43 OB" evidence="9">
    <location>
        <begin position="176"/>
        <end position="276"/>
    </location>
</feature>
<dbReference type="PANTHER" id="PTHR12709">
    <property type="entry name" value="DNA-DIRECTED RNA POLYMERASE II, III"/>
    <property type="match status" value="1"/>
</dbReference>
<protein>
    <recommendedName>
        <fullName evidence="7">DNA-directed RNA polymerase subunit</fullName>
    </recommendedName>
</protein>
<feature type="compositionally biased region" description="Basic residues" evidence="8">
    <location>
        <begin position="28"/>
        <end position="42"/>
    </location>
</feature>
<dbReference type="AlphaFoldDB" id="A0A9N9Q737"/>
<keyword evidence="6 7" id="KW-0539">Nucleus</keyword>
<keyword evidence="11" id="KW-1185">Reference proteome</keyword>
<evidence type="ECO:0000313" key="10">
    <source>
        <dbReference type="EMBL" id="CAG8982305.1"/>
    </source>
</evidence>